<dbReference type="Gene3D" id="1.20.120.160">
    <property type="entry name" value="HPT domain"/>
    <property type="match status" value="1"/>
</dbReference>
<dbReference type="GO" id="GO:0000160">
    <property type="term" value="P:phosphorelay signal transduction system"/>
    <property type="evidence" value="ECO:0007669"/>
    <property type="project" value="InterPro"/>
</dbReference>
<sequence length="133" mass="14654">MPDFGDHIDMDKFQAILDMDNEGDDREFSRAVVEEYFIQFEVAICEIEAAIASGNLTALGSAGKTLGSSSESLGFTKIEESCRVVEKLGLKSNDESDGAVDKEGLGKIREAVARMRPYYEEVKALVLDFYKNG</sequence>
<dbReference type="SUPFAM" id="SSF47226">
    <property type="entry name" value="Histidine-containing phosphotransfer domain, HPT domain"/>
    <property type="match status" value="1"/>
</dbReference>
<dbReference type="AlphaFoldDB" id="A0AAV9GLL9"/>
<name>A0AAV9GLL9_9PEZI</name>
<keyword evidence="2" id="KW-1185">Reference proteome</keyword>
<evidence type="ECO:0000313" key="1">
    <source>
        <dbReference type="EMBL" id="KAK4448857.1"/>
    </source>
</evidence>
<accession>A0AAV9GLL9</accession>
<dbReference type="InterPro" id="IPR036641">
    <property type="entry name" value="HPT_dom_sf"/>
</dbReference>
<comment type="caution">
    <text evidence="1">The sequence shown here is derived from an EMBL/GenBank/DDBJ whole genome shotgun (WGS) entry which is preliminary data.</text>
</comment>
<keyword evidence="1" id="KW-0808">Transferase</keyword>
<dbReference type="EMBL" id="MU865940">
    <property type="protein sequence ID" value="KAK4448857.1"/>
    <property type="molecule type" value="Genomic_DNA"/>
</dbReference>
<reference evidence="1" key="2">
    <citation type="submission" date="2023-05" db="EMBL/GenBank/DDBJ databases">
        <authorList>
            <consortium name="Lawrence Berkeley National Laboratory"/>
            <person name="Steindorff A."/>
            <person name="Hensen N."/>
            <person name="Bonometti L."/>
            <person name="Westerberg I."/>
            <person name="Brannstrom I.O."/>
            <person name="Guillou S."/>
            <person name="Cros-Aarteil S."/>
            <person name="Calhoun S."/>
            <person name="Haridas S."/>
            <person name="Kuo A."/>
            <person name="Mondo S."/>
            <person name="Pangilinan J."/>
            <person name="Riley R."/>
            <person name="Labutti K."/>
            <person name="Andreopoulos B."/>
            <person name="Lipzen A."/>
            <person name="Chen C."/>
            <person name="Yanf M."/>
            <person name="Daum C."/>
            <person name="Ng V."/>
            <person name="Clum A."/>
            <person name="Ohm R."/>
            <person name="Martin F."/>
            <person name="Silar P."/>
            <person name="Natvig D."/>
            <person name="Lalanne C."/>
            <person name="Gautier V."/>
            <person name="Ament-Velasquez S.L."/>
            <person name="Kruys A."/>
            <person name="Hutchinson M.I."/>
            <person name="Powell A.J."/>
            <person name="Barry K."/>
            <person name="Miller A.N."/>
            <person name="Grigoriev I.V."/>
            <person name="Debuchy R."/>
            <person name="Gladieux P."/>
            <person name="Thoren M.H."/>
            <person name="Johannesson H."/>
        </authorList>
    </citation>
    <scope>NUCLEOTIDE SEQUENCE</scope>
    <source>
        <strain evidence="1">PSN243</strain>
    </source>
</reference>
<dbReference type="GO" id="GO:0016301">
    <property type="term" value="F:kinase activity"/>
    <property type="evidence" value="ECO:0007669"/>
    <property type="project" value="UniProtKB-KW"/>
</dbReference>
<gene>
    <name evidence="1" type="ORF">QBC34DRAFT_406258</name>
</gene>
<protein>
    <submittedName>
        <fullName evidence="1">Signal transduction histidine kinase</fullName>
    </submittedName>
</protein>
<dbReference type="Proteomes" id="UP001321760">
    <property type="component" value="Unassembled WGS sequence"/>
</dbReference>
<keyword evidence="1" id="KW-0418">Kinase</keyword>
<reference evidence="1" key="1">
    <citation type="journal article" date="2023" name="Mol. Phylogenet. Evol.">
        <title>Genome-scale phylogeny and comparative genomics of the fungal order Sordariales.</title>
        <authorList>
            <person name="Hensen N."/>
            <person name="Bonometti L."/>
            <person name="Westerberg I."/>
            <person name="Brannstrom I.O."/>
            <person name="Guillou S."/>
            <person name="Cros-Aarteil S."/>
            <person name="Calhoun S."/>
            <person name="Haridas S."/>
            <person name="Kuo A."/>
            <person name="Mondo S."/>
            <person name="Pangilinan J."/>
            <person name="Riley R."/>
            <person name="LaButti K."/>
            <person name="Andreopoulos B."/>
            <person name="Lipzen A."/>
            <person name="Chen C."/>
            <person name="Yan M."/>
            <person name="Daum C."/>
            <person name="Ng V."/>
            <person name="Clum A."/>
            <person name="Steindorff A."/>
            <person name="Ohm R.A."/>
            <person name="Martin F."/>
            <person name="Silar P."/>
            <person name="Natvig D.O."/>
            <person name="Lalanne C."/>
            <person name="Gautier V."/>
            <person name="Ament-Velasquez S.L."/>
            <person name="Kruys A."/>
            <person name="Hutchinson M.I."/>
            <person name="Powell A.J."/>
            <person name="Barry K."/>
            <person name="Miller A.N."/>
            <person name="Grigoriev I.V."/>
            <person name="Debuchy R."/>
            <person name="Gladieux P."/>
            <person name="Hiltunen Thoren M."/>
            <person name="Johannesson H."/>
        </authorList>
    </citation>
    <scope>NUCLEOTIDE SEQUENCE</scope>
    <source>
        <strain evidence="1">PSN243</strain>
    </source>
</reference>
<proteinExistence type="predicted"/>
<evidence type="ECO:0000313" key="2">
    <source>
        <dbReference type="Proteomes" id="UP001321760"/>
    </source>
</evidence>
<organism evidence="1 2">
    <name type="scientific">Podospora aff. communis PSN243</name>
    <dbReference type="NCBI Taxonomy" id="3040156"/>
    <lineage>
        <taxon>Eukaryota</taxon>
        <taxon>Fungi</taxon>
        <taxon>Dikarya</taxon>
        <taxon>Ascomycota</taxon>
        <taxon>Pezizomycotina</taxon>
        <taxon>Sordariomycetes</taxon>
        <taxon>Sordariomycetidae</taxon>
        <taxon>Sordariales</taxon>
        <taxon>Podosporaceae</taxon>
        <taxon>Podospora</taxon>
    </lineage>
</organism>